<dbReference type="CDD" id="cd09736">
    <property type="entry name" value="Csy2_I-F"/>
    <property type="match status" value="1"/>
</dbReference>
<comment type="caution">
    <text evidence="1">The sequence shown here is derived from an EMBL/GenBank/DDBJ whole genome shotgun (WGS) entry which is preliminary data.</text>
</comment>
<dbReference type="Proteomes" id="UP001595478">
    <property type="component" value="Unassembled WGS sequence"/>
</dbReference>
<protein>
    <submittedName>
        <fullName evidence="1">Type I-F CRISPR-associated protein Csy2</fullName>
    </submittedName>
</protein>
<name>A0ABV7FT03_9ALTE</name>
<dbReference type="Pfam" id="PF09614">
    <property type="entry name" value="Cas_Csy2"/>
    <property type="match status" value="1"/>
</dbReference>
<reference evidence="2" key="1">
    <citation type="journal article" date="2019" name="Int. J. Syst. Evol. Microbiol.">
        <title>The Global Catalogue of Microorganisms (GCM) 10K type strain sequencing project: providing services to taxonomists for standard genome sequencing and annotation.</title>
        <authorList>
            <consortium name="The Broad Institute Genomics Platform"/>
            <consortium name="The Broad Institute Genome Sequencing Center for Infectious Disease"/>
            <person name="Wu L."/>
            <person name="Ma J."/>
        </authorList>
    </citation>
    <scope>NUCLEOTIDE SEQUENCE [LARGE SCALE GENOMIC DNA]</scope>
    <source>
        <strain evidence="2">KCTC 52473</strain>
    </source>
</reference>
<dbReference type="EMBL" id="JBHRSW010000049">
    <property type="protein sequence ID" value="MFC3123285.1"/>
    <property type="molecule type" value="Genomic_DNA"/>
</dbReference>
<accession>A0ABV7FT03</accession>
<keyword evidence="2" id="KW-1185">Reference proteome</keyword>
<dbReference type="NCBIfam" id="TIGR02565">
    <property type="entry name" value="cas_Csy2"/>
    <property type="match status" value="1"/>
</dbReference>
<dbReference type="RefSeq" id="WP_376921405.1">
    <property type="nucleotide sequence ID" value="NZ_JBHRSW010000049.1"/>
</dbReference>
<sequence>MSIKKLLIIPHLKVQNANALSSPFTIGFPAMTAWLGAVHALQRKLNQQQLPVNFIAVGVVSHDMDLQTYKGENDFVHSIVGTGNPLDKAGARSPFIEEARCHVDVSLVIEYYGLTLDDKDELSVKTAQALHANMKIAGGDILSFQTPFRKTCDDTNDEDRRQISRLLMPGYVLIERSDLMIDSMNDGNDALAALIDHLSIHYSCESDDDGNANWSRGRKEHKGKTNGWIVPIATGFQGISELGQAKNQRDPNTPHRFAESVVTLGEFKMPHRLQSIDAMLWRYAIEGDLYLCRQRIHQMPLMSEAEDESIDSEFN</sequence>
<gene>
    <name evidence="1" type="primary">csy2</name>
    <name evidence="1" type="ORF">ACFOHL_16810</name>
</gene>
<proteinExistence type="predicted"/>
<evidence type="ECO:0000313" key="2">
    <source>
        <dbReference type="Proteomes" id="UP001595478"/>
    </source>
</evidence>
<evidence type="ECO:0000313" key="1">
    <source>
        <dbReference type="EMBL" id="MFC3123285.1"/>
    </source>
</evidence>
<organism evidence="1 2">
    <name type="scientific">Agaribacter flavus</name>
    <dbReference type="NCBI Taxonomy" id="1902781"/>
    <lineage>
        <taxon>Bacteria</taxon>
        <taxon>Pseudomonadati</taxon>
        <taxon>Pseudomonadota</taxon>
        <taxon>Gammaproteobacteria</taxon>
        <taxon>Alteromonadales</taxon>
        <taxon>Alteromonadaceae</taxon>
        <taxon>Agaribacter</taxon>
    </lineage>
</organism>
<dbReference type="InterPro" id="IPR013398">
    <property type="entry name" value="CRISPR-assoc_prot_Csy2"/>
</dbReference>